<evidence type="ECO:0000256" key="1">
    <source>
        <dbReference type="SAM" id="Phobius"/>
    </source>
</evidence>
<feature type="transmembrane region" description="Helical" evidence="1">
    <location>
        <begin position="173"/>
        <end position="191"/>
    </location>
</feature>
<feature type="transmembrane region" description="Helical" evidence="1">
    <location>
        <begin position="114"/>
        <end position="132"/>
    </location>
</feature>
<feature type="transmembrane region" description="Helical" evidence="1">
    <location>
        <begin position="92"/>
        <end position="108"/>
    </location>
</feature>
<accession>A0A975B0K0</accession>
<evidence type="ECO:0000313" key="2">
    <source>
        <dbReference type="EMBL" id="QSZ41920.1"/>
    </source>
</evidence>
<proteinExistence type="predicted"/>
<organism evidence="2 3">
    <name type="scientific">Sulfurimonas aquatica</name>
    <dbReference type="NCBI Taxonomy" id="2672570"/>
    <lineage>
        <taxon>Bacteria</taxon>
        <taxon>Pseudomonadati</taxon>
        <taxon>Campylobacterota</taxon>
        <taxon>Epsilonproteobacteria</taxon>
        <taxon>Campylobacterales</taxon>
        <taxon>Sulfurimonadaceae</taxon>
        <taxon>Sulfurimonas</taxon>
    </lineage>
</organism>
<reference evidence="2" key="2">
    <citation type="submission" date="2021-04" db="EMBL/GenBank/DDBJ databases">
        <title>Isolation and characterization of a novel species of the genus Sulfurimonas.</title>
        <authorList>
            <person name="Fukui M."/>
        </authorList>
    </citation>
    <scope>NUCLEOTIDE SEQUENCE</scope>
    <source>
        <strain evidence="2">H1576</strain>
    </source>
</reference>
<dbReference type="Proteomes" id="UP000671852">
    <property type="component" value="Chromosome"/>
</dbReference>
<gene>
    <name evidence="2" type="ORF">GJV85_07310</name>
</gene>
<feature type="transmembrane region" description="Helical" evidence="1">
    <location>
        <begin position="62"/>
        <end position="80"/>
    </location>
</feature>
<dbReference type="EMBL" id="CP046072">
    <property type="protein sequence ID" value="QSZ41920.1"/>
    <property type="molecule type" value="Genomic_DNA"/>
</dbReference>
<name>A0A975B0K0_9BACT</name>
<sequence>MIETYFLGLIAQLILAISILPYTISIFRGTVKPNRISWFIWSIIGFAFWLITPSTADEVTKMLTVIFMVNPSIIFILTIFKGENIKPDNLEKFSLIIGITAILIWYIFKDDSGLLPIIIAIIADFCALIPTLRFVFNSPHEERPLAWILFFLGSLIALFAIEAHTLESMMLPAYMTVGSFFVVFPLVLYRVKMKIPLKNWII</sequence>
<reference evidence="2" key="1">
    <citation type="submission" date="2019-11" db="EMBL/GenBank/DDBJ databases">
        <authorList>
            <person name="Kojima H."/>
        </authorList>
    </citation>
    <scope>NUCLEOTIDE SEQUENCE</scope>
    <source>
        <strain evidence="2">H1576</strain>
    </source>
</reference>
<feature type="transmembrane region" description="Helical" evidence="1">
    <location>
        <begin position="36"/>
        <end position="56"/>
    </location>
</feature>
<dbReference type="RefSeq" id="WP_207560738.1">
    <property type="nucleotide sequence ID" value="NZ_CP046072.1"/>
</dbReference>
<dbReference type="KEGG" id="saqt:GJV85_07310"/>
<keyword evidence="3" id="KW-1185">Reference proteome</keyword>
<dbReference type="AlphaFoldDB" id="A0A975B0K0"/>
<keyword evidence="1" id="KW-0472">Membrane</keyword>
<feature type="transmembrane region" description="Helical" evidence="1">
    <location>
        <begin position="144"/>
        <end position="161"/>
    </location>
</feature>
<keyword evidence="1" id="KW-1133">Transmembrane helix</keyword>
<evidence type="ECO:0000313" key="3">
    <source>
        <dbReference type="Proteomes" id="UP000671852"/>
    </source>
</evidence>
<protein>
    <submittedName>
        <fullName evidence="2">Uncharacterized protein</fullName>
    </submittedName>
</protein>
<keyword evidence="1" id="KW-0812">Transmembrane</keyword>
<feature type="transmembrane region" description="Helical" evidence="1">
    <location>
        <begin position="6"/>
        <end position="24"/>
    </location>
</feature>